<proteinExistence type="predicted"/>
<sequence length="156" mass="18188">MVTQQDIEALRRFVAQYTPFETNPEEFRRYAVRTFLFAKEAHRHGIQLPETFQPLDPVHTHVALAEAYLDGVLHDYALDPVVIESYYKAHFEEFVTQGEALKHNGPIPEEAMVPLESAKEKIEQTLRAYMRQKISSQVFQDLVKRYHVSGDFSYDE</sequence>
<name>A0A832EKA0_9BACT</name>
<dbReference type="EMBL" id="DSTK01000037">
    <property type="protein sequence ID" value="HFK98185.1"/>
    <property type="molecule type" value="Genomic_DNA"/>
</dbReference>
<accession>A0A832EKA0</accession>
<evidence type="ECO:0000313" key="1">
    <source>
        <dbReference type="EMBL" id="HFK98185.1"/>
    </source>
</evidence>
<gene>
    <name evidence="1" type="ORF">ENS06_12805</name>
</gene>
<dbReference type="AlphaFoldDB" id="A0A832EKA0"/>
<organism evidence="1">
    <name type="scientific">Desulfacinum infernum</name>
    <dbReference type="NCBI Taxonomy" id="35837"/>
    <lineage>
        <taxon>Bacteria</taxon>
        <taxon>Pseudomonadati</taxon>
        <taxon>Thermodesulfobacteriota</taxon>
        <taxon>Syntrophobacteria</taxon>
        <taxon>Syntrophobacterales</taxon>
        <taxon>Syntrophobacteraceae</taxon>
        <taxon>Desulfacinum</taxon>
    </lineage>
</organism>
<protein>
    <submittedName>
        <fullName evidence="1">Uncharacterized protein</fullName>
    </submittedName>
</protein>
<reference evidence="1" key="1">
    <citation type="journal article" date="2020" name="mSystems">
        <title>Genome- and Community-Level Interaction Insights into Carbon Utilization and Element Cycling Functions of Hydrothermarchaeota in Hydrothermal Sediment.</title>
        <authorList>
            <person name="Zhou Z."/>
            <person name="Liu Y."/>
            <person name="Xu W."/>
            <person name="Pan J."/>
            <person name="Luo Z.H."/>
            <person name="Li M."/>
        </authorList>
    </citation>
    <scope>NUCLEOTIDE SEQUENCE [LARGE SCALE GENOMIC DNA]</scope>
    <source>
        <strain evidence="1">SpSt-456</strain>
    </source>
</reference>
<comment type="caution">
    <text evidence="1">The sequence shown here is derived from an EMBL/GenBank/DDBJ whole genome shotgun (WGS) entry which is preliminary data.</text>
</comment>